<protein>
    <submittedName>
        <fullName evidence="1">Cation transport regulator</fullName>
    </submittedName>
</protein>
<dbReference type="Proteomes" id="UP000232062">
    <property type="component" value="Unassembled WGS sequence"/>
</dbReference>
<dbReference type="OrthoDB" id="73307at2"/>
<dbReference type="EMBL" id="PIQI01000025">
    <property type="protein sequence ID" value="PJZ04221.1"/>
    <property type="molecule type" value="Genomic_DNA"/>
</dbReference>
<sequence length="77" mass="8899">MPYESRSSLPDSVKHVLPAHAQDIYLAAFNNAWNEYKDKQDRQGDSSREEVSHKVAWAAVKHTYEKGGDDKWHKKKS</sequence>
<dbReference type="Pfam" id="PF06150">
    <property type="entry name" value="ChaB"/>
    <property type="match status" value="1"/>
</dbReference>
<evidence type="ECO:0000313" key="2">
    <source>
        <dbReference type="Proteomes" id="UP000232062"/>
    </source>
</evidence>
<name>A0A2M9W9K9_9GAMM</name>
<organism evidence="1 2">
    <name type="scientific">Pantoea rodasii</name>
    <dbReference type="NCBI Taxonomy" id="1076549"/>
    <lineage>
        <taxon>Bacteria</taxon>
        <taxon>Pseudomonadati</taxon>
        <taxon>Pseudomonadota</taxon>
        <taxon>Gammaproteobacteria</taxon>
        <taxon>Enterobacterales</taxon>
        <taxon>Erwiniaceae</taxon>
        <taxon>Pantoea</taxon>
    </lineage>
</organism>
<gene>
    <name evidence="1" type="primary">chaB</name>
    <name evidence="1" type="ORF">PRCB_18320</name>
</gene>
<comment type="caution">
    <text evidence="1">The sequence shown here is derived from an EMBL/GenBank/DDBJ whole genome shotgun (WGS) entry which is preliminary data.</text>
</comment>
<dbReference type="InterPro" id="IPR009317">
    <property type="entry name" value="ChaB"/>
</dbReference>
<dbReference type="InterPro" id="IPR037205">
    <property type="entry name" value="ChaB_sf"/>
</dbReference>
<dbReference type="NCBIfam" id="NF007136">
    <property type="entry name" value="PRK09582.1"/>
    <property type="match status" value="1"/>
</dbReference>
<dbReference type="RefSeq" id="WP_100703037.1">
    <property type="nucleotide sequence ID" value="NZ_PIQI01000025.1"/>
</dbReference>
<accession>A0A2M9W9K9</accession>
<keyword evidence="2" id="KW-1185">Reference proteome</keyword>
<dbReference type="Gene3D" id="1.10.1740.70">
    <property type="entry name" value="ChaB"/>
    <property type="match status" value="1"/>
</dbReference>
<reference evidence="1 2" key="1">
    <citation type="submission" date="2017-11" db="EMBL/GenBank/DDBJ databases">
        <title>The genome sequence of Pantoea rodasii DSM 26611.</title>
        <authorList>
            <person name="Gao J."/>
            <person name="Mao X."/>
            <person name="Sun J."/>
        </authorList>
    </citation>
    <scope>NUCLEOTIDE SEQUENCE [LARGE SCALE GENOMIC DNA]</scope>
    <source>
        <strain evidence="1 2">DSM 26611</strain>
    </source>
</reference>
<dbReference type="SUPFAM" id="SSF140376">
    <property type="entry name" value="ChaB-like"/>
    <property type="match status" value="1"/>
</dbReference>
<dbReference type="AlphaFoldDB" id="A0A2M9W9K9"/>
<proteinExistence type="predicted"/>
<evidence type="ECO:0000313" key="1">
    <source>
        <dbReference type="EMBL" id="PJZ04221.1"/>
    </source>
</evidence>